<evidence type="ECO:0000313" key="4">
    <source>
        <dbReference type="EMBL" id="MFC3193165.1"/>
    </source>
</evidence>
<dbReference type="Pfam" id="PF00440">
    <property type="entry name" value="TetR_N"/>
    <property type="match status" value="1"/>
</dbReference>
<sequence length="198" mass="22343">MKTSSKKKSLNPADWEAATLDVIAHQGVSAVAVENIAKDLGVTKGSFYWHFANRKDLIISALKSWQRDDRAVIKEKIWSIKDPQERLNAWFSLSAQPLQSHLIYATLLADRQHDYVAKLLKEVTMERLAYLQKSYQAIGYPEDQAKQQALLAYSVYVGYLHMAKTLHGKFKDTDNIESYARYVAGQLIPSGKKPAAEG</sequence>
<accession>A0ABV7J8G7</accession>
<evidence type="ECO:0000313" key="5">
    <source>
        <dbReference type="Proteomes" id="UP001595533"/>
    </source>
</evidence>
<dbReference type="SUPFAM" id="SSF46689">
    <property type="entry name" value="Homeodomain-like"/>
    <property type="match status" value="1"/>
</dbReference>
<feature type="domain" description="HTH tetR-type" evidence="3">
    <location>
        <begin position="9"/>
        <end position="69"/>
    </location>
</feature>
<organism evidence="4 5">
    <name type="scientific">Marinicella sediminis</name>
    <dbReference type="NCBI Taxonomy" id="1792834"/>
    <lineage>
        <taxon>Bacteria</taxon>
        <taxon>Pseudomonadati</taxon>
        <taxon>Pseudomonadota</taxon>
        <taxon>Gammaproteobacteria</taxon>
        <taxon>Lysobacterales</taxon>
        <taxon>Marinicellaceae</taxon>
        <taxon>Marinicella</taxon>
    </lineage>
</organism>
<dbReference type="Gene3D" id="1.10.357.10">
    <property type="entry name" value="Tetracycline Repressor, domain 2"/>
    <property type="match status" value="1"/>
</dbReference>
<evidence type="ECO:0000259" key="3">
    <source>
        <dbReference type="PROSITE" id="PS50977"/>
    </source>
</evidence>
<comment type="caution">
    <text evidence="4">The sequence shown here is derived from an EMBL/GenBank/DDBJ whole genome shotgun (WGS) entry which is preliminary data.</text>
</comment>
<dbReference type="PANTHER" id="PTHR30055">
    <property type="entry name" value="HTH-TYPE TRANSCRIPTIONAL REGULATOR RUTR"/>
    <property type="match status" value="1"/>
</dbReference>
<protein>
    <submittedName>
        <fullName evidence="4">TetR/AcrR family transcriptional regulator</fullName>
    </submittedName>
</protein>
<keyword evidence="1 2" id="KW-0238">DNA-binding</keyword>
<dbReference type="PANTHER" id="PTHR30055:SF237">
    <property type="entry name" value="TRANSCRIPTIONAL REPRESSOR MCE3R"/>
    <property type="match status" value="1"/>
</dbReference>
<dbReference type="InterPro" id="IPR001647">
    <property type="entry name" value="HTH_TetR"/>
</dbReference>
<dbReference type="InterPro" id="IPR050109">
    <property type="entry name" value="HTH-type_TetR-like_transc_reg"/>
</dbReference>
<gene>
    <name evidence="4" type="ORF">ACFODZ_02810</name>
</gene>
<dbReference type="InterPro" id="IPR009057">
    <property type="entry name" value="Homeodomain-like_sf"/>
</dbReference>
<proteinExistence type="predicted"/>
<evidence type="ECO:0000256" key="2">
    <source>
        <dbReference type="PROSITE-ProRule" id="PRU00335"/>
    </source>
</evidence>
<feature type="DNA-binding region" description="H-T-H motif" evidence="2">
    <location>
        <begin position="32"/>
        <end position="51"/>
    </location>
</feature>
<name>A0ABV7J8G7_9GAMM</name>
<evidence type="ECO:0000256" key="1">
    <source>
        <dbReference type="ARBA" id="ARBA00023125"/>
    </source>
</evidence>
<dbReference type="EMBL" id="JBHRTS010000001">
    <property type="protein sequence ID" value="MFC3193165.1"/>
    <property type="molecule type" value="Genomic_DNA"/>
</dbReference>
<dbReference type="PROSITE" id="PS50977">
    <property type="entry name" value="HTH_TETR_2"/>
    <property type="match status" value="1"/>
</dbReference>
<dbReference type="RefSeq" id="WP_157892648.1">
    <property type="nucleotide sequence ID" value="NZ_JBHRTS010000001.1"/>
</dbReference>
<reference evidence="5" key="1">
    <citation type="journal article" date="2019" name="Int. J. Syst. Evol. Microbiol.">
        <title>The Global Catalogue of Microorganisms (GCM) 10K type strain sequencing project: providing services to taxonomists for standard genome sequencing and annotation.</title>
        <authorList>
            <consortium name="The Broad Institute Genomics Platform"/>
            <consortium name="The Broad Institute Genome Sequencing Center for Infectious Disease"/>
            <person name="Wu L."/>
            <person name="Ma J."/>
        </authorList>
    </citation>
    <scope>NUCLEOTIDE SEQUENCE [LARGE SCALE GENOMIC DNA]</scope>
    <source>
        <strain evidence="5">KCTC 42953</strain>
    </source>
</reference>
<keyword evidence="5" id="KW-1185">Reference proteome</keyword>
<dbReference type="Proteomes" id="UP001595533">
    <property type="component" value="Unassembled WGS sequence"/>
</dbReference>